<protein>
    <submittedName>
        <fullName evidence="2">M15 family metallopeptidase</fullName>
    </submittedName>
</protein>
<dbReference type="InterPro" id="IPR009045">
    <property type="entry name" value="Zn_M74/Hedgehog-like"/>
</dbReference>
<dbReference type="GO" id="GO:0008233">
    <property type="term" value="F:peptidase activity"/>
    <property type="evidence" value="ECO:0007669"/>
    <property type="project" value="InterPro"/>
</dbReference>
<sequence length="204" mass="23658">MIDEDGKQVVTNPKDIHVLVNKQRNLPSNYVPDDLIKPDIKFSFTHEDPKRYLREEAAHALERLVAQAKEEGIEIVGVSGYRSYKRQETIFNYNVNKRGYEAANKVSAKPGQSEHQTGLAIDVSCAGVNYKLQERLGELKEGKWLAENAHKFGFIIRYELGKEDITGYQYEPWHIRYLGEDLATDVYEKGLTYEEYFEQYMLNE</sequence>
<name>A0A8J8SEY7_9FIRM</name>
<evidence type="ECO:0000313" key="2">
    <source>
        <dbReference type="EMBL" id="QUH32036.1"/>
    </source>
</evidence>
<dbReference type="InterPro" id="IPR058193">
    <property type="entry name" value="VanY/YodJ_core_dom"/>
</dbReference>
<gene>
    <name evidence="2" type="ORF">HYG85_15705</name>
</gene>
<dbReference type="Proteomes" id="UP000677305">
    <property type="component" value="Chromosome"/>
</dbReference>
<proteinExistence type="predicted"/>
<dbReference type="InterPro" id="IPR052179">
    <property type="entry name" value="DD-CPase-like"/>
</dbReference>
<accession>A0A8J8SEY7</accession>
<dbReference type="AlphaFoldDB" id="A0A8J8SEY7"/>
<dbReference type="Gene3D" id="3.30.1380.10">
    <property type="match status" value="1"/>
</dbReference>
<dbReference type="GO" id="GO:0006508">
    <property type="term" value="P:proteolysis"/>
    <property type="evidence" value="ECO:0007669"/>
    <property type="project" value="InterPro"/>
</dbReference>
<dbReference type="Pfam" id="PF02557">
    <property type="entry name" value="VanY"/>
    <property type="match status" value="1"/>
</dbReference>
<feature type="domain" description="D-alanyl-D-alanine carboxypeptidase-like core" evidence="1">
    <location>
        <begin position="51"/>
        <end position="179"/>
    </location>
</feature>
<dbReference type="InterPro" id="IPR003709">
    <property type="entry name" value="VanY-like_core_dom"/>
</dbReference>
<reference evidence="2 3" key="1">
    <citation type="submission" date="2020-07" db="EMBL/GenBank/DDBJ databases">
        <title>Vallitalea guaymasensis genome.</title>
        <authorList>
            <person name="Postec A."/>
        </authorList>
    </citation>
    <scope>NUCLEOTIDE SEQUENCE [LARGE SCALE GENOMIC DNA]</scope>
    <source>
        <strain evidence="2 3">Ra1766G1</strain>
    </source>
</reference>
<evidence type="ECO:0000259" key="1">
    <source>
        <dbReference type="Pfam" id="PF02557"/>
    </source>
</evidence>
<dbReference type="SUPFAM" id="SSF55166">
    <property type="entry name" value="Hedgehog/DD-peptidase"/>
    <property type="match status" value="1"/>
</dbReference>
<dbReference type="CDD" id="cd14852">
    <property type="entry name" value="LD-carboxypeptidase"/>
    <property type="match status" value="1"/>
</dbReference>
<evidence type="ECO:0000313" key="3">
    <source>
        <dbReference type="Proteomes" id="UP000677305"/>
    </source>
</evidence>
<keyword evidence="3" id="KW-1185">Reference proteome</keyword>
<dbReference type="PANTHER" id="PTHR34385:SF1">
    <property type="entry name" value="PEPTIDOGLYCAN L-ALANYL-D-GLUTAMATE ENDOPEPTIDASE CWLK"/>
    <property type="match status" value="1"/>
</dbReference>
<dbReference type="PANTHER" id="PTHR34385">
    <property type="entry name" value="D-ALANYL-D-ALANINE CARBOXYPEPTIDASE"/>
    <property type="match status" value="1"/>
</dbReference>
<dbReference type="EMBL" id="CP058561">
    <property type="protein sequence ID" value="QUH32036.1"/>
    <property type="molecule type" value="Genomic_DNA"/>
</dbReference>
<dbReference type="KEGG" id="vgu:HYG85_15705"/>
<organism evidence="2 3">
    <name type="scientific">Vallitalea guaymasensis</name>
    <dbReference type="NCBI Taxonomy" id="1185412"/>
    <lineage>
        <taxon>Bacteria</taxon>
        <taxon>Bacillati</taxon>
        <taxon>Bacillota</taxon>
        <taxon>Clostridia</taxon>
        <taxon>Lachnospirales</taxon>
        <taxon>Vallitaleaceae</taxon>
        <taxon>Vallitalea</taxon>
    </lineage>
</organism>